<gene>
    <name evidence="2" type="ORF">QQF64_018937</name>
</gene>
<feature type="non-terminal residue" evidence="2">
    <location>
        <position position="50"/>
    </location>
</feature>
<keyword evidence="1" id="KW-1133">Transmembrane helix</keyword>
<feature type="transmembrane region" description="Helical" evidence="1">
    <location>
        <begin position="31"/>
        <end position="49"/>
    </location>
</feature>
<evidence type="ECO:0000313" key="2">
    <source>
        <dbReference type="EMBL" id="KAL1251141.1"/>
    </source>
</evidence>
<dbReference type="Proteomes" id="UP001558613">
    <property type="component" value="Unassembled WGS sequence"/>
</dbReference>
<dbReference type="EMBL" id="JAYMGO010000022">
    <property type="protein sequence ID" value="KAL1251141.1"/>
    <property type="molecule type" value="Genomic_DNA"/>
</dbReference>
<name>A0ABR3LGK8_9TELE</name>
<reference evidence="2 3" key="1">
    <citation type="submission" date="2023-09" db="EMBL/GenBank/DDBJ databases">
        <authorList>
            <person name="Wang M."/>
        </authorList>
    </citation>
    <scope>NUCLEOTIDE SEQUENCE [LARGE SCALE GENOMIC DNA]</scope>
    <source>
        <strain evidence="2">GT-2023</strain>
        <tissue evidence="2">Liver</tissue>
    </source>
</reference>
<keyword evidence="3" id="KW-1185">Reference proteome</keyword>
<evidence type="ECO:0000256" key="1">
    <source>
        <dbReference type="SAM" id="Phobius"/>
    </source>
</evidence>
<organism evidence="2 3">
    <name type="scientific">Cirrhinus molitorella</name>
    <name type="common">mud carp</name>
    <dbReference type="NCBI Taxonomy" id="172907"/>
    <lineage>
        <taxon>Eukaryota</taxon>
        <taxon>Metazoa</taxon>
        <taxon>Chordata</taxon>
        <taxon>Craniata</taxon>
        <taxon>Vertebrata</taxon>
        <taxon>Euteleostomi</taxon>
        <taxon>Actinopterygii</taxon>
        <taxon>Neopterygii</taxon>
        <taxon>Teleostei</taxon>
        <taxon>Ostariophysi</taxon>
        <taxon>Cypriniformes</taxon>
        <taxon>Cyprinidae</taxon>
        <taxon>Labeoninae</taxon>
        <taxon>Labeonini</taxon>
        <taxon>Cirrhinus</taxon>
    </lineage>
</organism>
<keyword evidence="1" id="KW-0812">Transmembrane</keyword>
<sequence length="50" mass="5574">ILDTFFTEPAQPTECHNQTAKEFIDQNQTQCQIIIISALMNGLLIIVVIG</sequence>
<feature type="non-terminal residue" evidence="2">
    <location>
        <position position="1"/>
    </location>
</feature>
<protein>
    <submittedName>
        <fullName evidence="2">Uncharacterized protein</fullName>
    </submittedName>
</protein>
<evidence type="ECO:0000313" key="3">
    <source>
        <dbReference type="Proteomes" id="UP001558613"/>
    </source>
</evidence>
<keyword evidence="1" id="KW-0472">Membrane</keyword>
<proteinExistence type="predicted"/>
<accession>A0ABR3LGK8</accession>
<comment type="caution">
    <text evidence="2">The sequence shown here is derived from an EMBL/GenBank/DDBJ whole genome shotgun (WGS) entry which is preliminary data.</text>
</comment>